<dbReference type="GO" id="GO:0020037">
    <property type="term" value="F:heme binding"/>
    <property type="evidence" value="ECO:0007669"/>
    <property type="project" value="TreeGrafter"/>
</dbReference>
<keyword evidence="7" id="KW-1185">Reference proteome</keyword>
<protein>
    <recommendedName>
        <fullName evidence="8">Major facilitator superfamily (MFS) profile domain-containing protein</fullName>
    </recommendedName>
</protein>
<feature type="transmembrane region" description="Helical" evidence="5">
    <location>
        <begin position="178"/>
        <end position="197"/>
    </location>
</feature>
<evidence type="ECO:0000313" key="7">
    <source>
        <dbReference type="Proteomes" id="UP000019118"/>
    </source>
</evidence>
<proteinExistence type="predicted"/>
<dbReference type="Pfam" id="PF07690">
    <property type="entry name" value="MFS_1"/>
    <property type="match status" value="1"/>
</dbReference>
<evidence type="ECO:0000256" key="5">
    <source>
        <dbReference type="SAM" id="Phobius"/>
    </source>
</evidence>
<name>A0AAR5NZN3_DENPD</name>
<dbReference type="GO" id="GO:0097037">
    <property type="term" value="P:heme export"/>
    <property type="evidence" value="ECO:0007669"/>
    <property type="project" value="TreeGrafter"/>
</dbReference>
<feature type="transmembrane region" description="Helical" evidence="5">
    <location>
        <begin position="12"/>
        <end position="33"/>
    </location>
</feature>
<dbReference type="RefSeq" id="XP_019754072.1">
    <property type="nucleotide sequence ID" value="XM_019898513.2"/>
</dbReference>
<accession>A0AAR5NZN3</accession>
<dbReference type="PANTHER" id="PTHR10924">
    <property type="entry name" value="MAJOR FACILITATOR SUPERFAMILY PROTEIN-RELATED"/>
    <property type="match status" value="1"/>
</dbReference>
<comment type="subcellular location">
    <subcellularLocation>
        <location evidence="1">Membrane</location>
        <topology evidence="1">Multi-pass membrane protein</topology>
    </subcellularLocation>
</comment>
<dbReference type="EnsemblMetazoa" id="XM_019898513.1">
    <property type="protein sequence ID" value="XP_019754072.1"/>
    <property type="gene ID" value="LOC109533244"/>
</dbReference>
<dbReference type="SUPFAM" id="SSF103473">
    <property type="entry name" value="MFS general substrate transporter"/>
    <property type="match status" value="1"/>
</dbReference>
<reference evidence="7" key="1">
    <citation type="journal article" date="2013" name="Genome Biol.">
        <title>Draft genome of the mountain pine beetle, Dendroctonus ponderosae Hopkins, a major forest pest.</title>
        <authorList>
            <person name="Keeling C.I."/>
            <person name="Yuen M.M."/>
            <person name="Liao N.Y."/>
            <person name="Docking T.R."/>
            <person name="Chan S.K."/>
            <person name="Taylor G.A."/>
            <person name="Palmquist D.L."/>
            <person name="Jackman S.D."/>
            <person name="Nguyen A."/>
            <person name="Li M."/>
            <person name="Henderson H."/>
            <person name="Janes J.K."/>
            <person name="Zhao Y."/>
            <person name="Pandoh P."/>
            <person name="Moore R."/>
            <person name="Sperling F.A."/>
            <person name="Huber D.P."/>
            <person name="Birol I."/>
            <person name="Jones S.J."/>
            <person name="Bohlmann J."/>
        </authorList>
    </citation>
    <scope>NUCLEOTIDE SEQUENCE</scope>
</reference>
<feature type="transmembrane region" description="Helical" evidence="5">
    <location>
        <begin position="320"/>
        <end position="344"/>
    </location>
</feature>
<dbReference type="InterPro" id="IPR036259">
    <property type="entry name" value="MFS_trans_sf"/>
</dbReference>
<evidence type="ECO:0000256" key="4">
    <source>
        <dbReference type="ARBA" id="ARBA00023136"/>
    </source>
</evidence>
<dbReference type="Proteomes" id="UP000019118">
    <property type="component" value="Unassembled WGS sequence"/>
</dbReference>
<evidence type="ECO:0000256" key="3">
    <source>
        <dbReference type="ARBA" id="ARBA00022989"/>
    </source>
</evidence>
<dbReference type="InterPro" id="IPR011701">
    <property type="entry name" value="MFS"/>
</dbReference>
<dbReference type="AlphaFoldDB" id="A0AAR5NZN3"/>
<dbReference type="GO" id="GO:0015232">
    <property type="term" value="F:heme transmembrane transporter activity"/>
    <property type="evidence" value="ECO:0007669"/>
    <property type="project" value="TreeGrafter"/>
</dbReference>
<feature type="transmembrane region" description="Helical" evidence="5">
    <location>
        <begin position="104"/>
        <end position="124"/>
    </location>
</feature>
<feature type="transmembrane region" description="Helical" evidence="5">
    <location>
        <begin position="77"/>
        <end position="98"/>
    </location>
</feature>
<dbReference type="Gene3D" id="1.20.1250.20">
    <property type="entry name" value="MFS general substrate transporter like domains"/>
    <property type="match status" value="2"/>
</dbReference>
<feature type="transmembrane region" description="Helical" evidence="5">
    <location>
        <begin position="136"/>
        <end position="158"/>
    </location>
</feature>
<feature type="transmembrane region" description="Helical" evidence="5">
    <location>
        <begin position="381"/>
        <end position="401"/>
    </location>
</feature>
<evidence type="ECO:0000313" key="6">
    <source>
        <dbReference type="EnsemblMetazoa" id="XP_019754072.1"/>
    </source>
</evidence>
<dbReference type="PANTHER" id="PTHR10924:SF4">
    <property type="entry name" value="GH15861P"/>
    <property type="match status" value="1"/>
</dbReference>
<feature type="transmembrane region" description="Helical" evidence="5">
    <location>
        <begin position="53"/>
        <end position="70"/>
    </location>
</feature>
<evidence type="ECO:0000256" key="2">
    <source>
        <dbReference type="ARBA" id="ARBA00022692"/>
    </source>
</evidence>
<dbReference type="InterPro" id="IPR049680">
    <property type="entry name" value="FLVCR1-2_SLC49-like"/>
</dbReference>
<feature type="transmembrane region" description="Helical" evidence="5">
    <location>
        <begin position="263"/>
        <end position="285"/>
    </location>
</feature>
<keyword evidence="4 5" id="KW-0472">Membrane</keyword>
<feature type="transmembrane region" description="Helical" evidence="5">
    <location>
        <begin position="356"/>
        <end position="375"/>
    </location>
</feature>
<feature type="transmembrane region" description="Helical" evidence="5">
    <location>
        <begin position="228"/>
        <end position="257"/>
    </location>
</feature>
<evidence type="ECO:0000256" key="1">
    <source>
        <dbReference type="ARBA" id="ARBA00004141"/>
    </source>
</evidence>
<evidence type="ECO:0008006" key="8">
    <source>
        <dbReference type="Google" id="ProtNLM"/>
    </source>
</evidence>
<reference evidence="6" key="2">
    <citation type="submission" date="2024-08" db="UniProtKB">
        <authorList>
            <consortium name="EnsemblMetazoa"/>
        </authorList>
    </citation>
    <scope>IDENTIFICATION</scope>
</reference>
<sequence>MRTQAYRKRWYVLLVFVYYSCINAIQMTEYSSITETVAGYYQVTNFSVNWTSLLHMVLYPFLMAPAAWIMQRFGLRLAYCCGCLGTAIGIFVKFLAISRQGFCWLLLGQGLTAASSVFIMCLPPKIAAVWFTPSKISTACSLGTMGPNLGNALGYVLAVTIVPNNPDPEEVGRGLKTLNIVSAALITPACLAVVFYLPSKPPQTPTEQQSSPQLLPTQTRRVKYSKGFLLHLLAYSLNLGVFSTGMILLSELVVSYFKGAMQAAGWMGFCMMISGLLGSVIFGVYLDRTHQYKVACVATSLGSASSILLLLLALHQRSLGFSFFLCGLFGVFANPIIPVGYELGIELSYPSDESTVAGLLFAASQVASVLLAISIAQVNNYWGAASALLSMGALFSLGALLESLVPPRFGRLEALQEQ</sequence>
<keyword evidence="2 5" id="KW-0812">Transmembrane</keyword>
<dbReference type="GeneID" id="109533244"/>
<keyword evidence="3 5" id="KW-1133">Transmembrane helix</keyword>
<dbReference type="KEGG" id="dpa:109533244"/>
<dbReference type="GO" id="GO:0016020">
    <property type="term" value="C:membrane"/>
    <property type="evidence" value="ECO:0007669"/>
    <property type="project" value="UniProtKB-SubCell"/>
</dbReference>
<organism evidence="6 7">
    <name type="scientific">Dendroctonus ponderosae</name>
    <name type="common">Mountain pine beetle</name>
    <dbReference type="NCBI Taxonomy" id="77166"/>
    <lineage>
        <taxon>Eukaryota</taxon>
        <taxon>Metazoa</taxon>
        <taxon>Ecdysozoa</taxon>
        <taxon>Arthropoda</taxon>
        <taxon>Hexapoda</taxon>
        <taxon>Insecta</taxon>
        <taxon>Pterygota</taxon>
        <taxon>Neoptera</taxon>
        <taxon>Endopterygota</taxon>
        <taxon>Coleoptera</taxon>
        <taxon>Polyphaga</taxon>
        <taxon>Cucujiformia</taxon>
        <taxon>Curculionidae</taxon>
        <taxon>Scolytinae</taxon>
        <taxon>Dendroctonus</taxon>
    </lineage>
</organism>